<dbReference type="SUPFAM" id="SSF55729">
    <property type="entry name" value="Acyl-CoA N-acyltransferases (Nat)"/>
    <property type="match status" value="1"/>
</dbReference>
<organism evidence="2 3">
    <name type="scientific">Paenibacillus zeisoli</name>
    <dbReference type="NCBI Taxonomy" id="2496267"/>
    <lineage>
        <taxon>Bacteria</taxon>
        <taxon>Bacillati</taxon>
        <taxon>Bacillota</taxon>
        <taxon>Bacilli</taxon>
        <taxon>Bacillales</taxon>
        <taxon>Paenibacillaceae</taxon>
        <taxon>Paenibacillus</taxon>
    </lineage>
</organism>
<dbReference type="Pfam" id="PF00583">
    <property type="entry name" value="Acetyltransf_1"/>
    <property type="match status" value="1"/>
</dbReference>
<evidence type="ECO:0000313" key="2">
    <source>
        <dbReference type="EMBL" id="RUT29112.1"/>
    </source>
</evidence>
<reference evidence="2 3" key="1">
    <citation type="submission" date="2018-12" db="EMBL/GenBank/DDBJ databases">
        <authorList>
            <person name="Sun L."/>
            <person name="Chen Z."/>
        </authorList>
    </citation>
    <scope>NUCLEOTIDE SEQUENCE [LARGE SCALE GENOMIC DNA]</scope>
    <source>
        <strain evidence="2 3">3-5-3</strain>
    </source>
</reference>
<dbReference type="InterPro" id="IPR016181">
    <property type="entry name" value="Acyl_CoA_acyltransferase"/>
</dbReference>
<sequence>MIRIEEASLDDYPIITELFEQLIREITLRTSSTSPIFQVSGTLERCKYYLESGIYKVFNAIDENKGQIVGFLSLCESNSLYADGNFGIIQEFYVQPEYRSMGVGSKLLLSAKEYGKKKSWRRLEVTTPPLPAFEKTISFYENGGFNVTGGKKLKYSI</sequence>
<dbReference type="Gene3D" id="3.40.630.30">
    <property type="match status" value="1"/>
</dbReference>
<dbReference type="PROSITE" id="PS51186">
    <property type="entry name" value="GNAT"/>
    <property type="match status" value="1"/>
</dbReference>
<keyword evidence="3" id="KW-1185">Reference proteome</keyword>
<gene>
    <name evidence="2" type="ORF">EJP77_15435</name>
</gene>
<proteinExistence type="predicted"/>
<dbReference type="EMBL" id="RZNX01000007">
    <property type="protein sequence ID" value="RUT29112.1"/>
    <property type="molecule type" value="Genomic_DNA"/>
</dbReference>
<dbReference type="Proteomes" id="UP000272464">
    <property type="component" value="Unassembled WGS sequence"/>
</dbReference>
<comment type="caution">
    <text evidence="2">The sequence shown here is derived from an EMBL/GenBank/DDBJ whole genome shotgun (WGS) entry which is preliminary data.</text>
</comment>
<protein>
    <submittedName>
        <fullName evidence="2">GNAT family N-acetyltransferase</fullName>
    </submittedName>
</protein>
<evidence type="ECO:0000259" key="1">
    <source>
        <dbReference type="PROSITE" id="PS51186"/>
    </source>
</evidence>
<dbReference type="GO" id="GO:0016747">
    <property type="term" value="F:acyltransferase activity, transferring groups other than amino-acyl groups"/>
    <property type="evidence" value="ECO:0007669"/>
    <property type="project" value="InterPro"/>
</dbReference>
<dbReference type="OrthoDB" id="9789053at2"/>
<keyword evidence="2" id="KW-0808">Transferase</keyword>
<dbReference type="InterPro" id="IPR000182">
    <property type="entry name" value="GNAT_dom"/>
</dbReference>
<dbReference type="CDD" id="cd04301">
    <property type="entry name" value="NAT_SF"/>
    <property type="match status" value="1"/>
</dbReference>
<feature type="domain" description="N-acetyltransferase" evidence="1">
    <location>
        <begin position="2"/>
        <end position="157"/>
    </location>
</feature>
<accession>A0A433X4Y5</accession>
<name>A0A433X4Y5_9BACL</name>
<dbReference type="AlphaFoldDB" id="A0A433X4Y5"/>
<evidence type="ECO:0000313" key="3">
    <source>
        <dbReference type="Proteomes" id="UP000272464"/>
    </source>
</evidence>
<dbReference type="RefSeq" id="WP_127200143.1">
    <property type="nucleotide sequence ID" value="NZ_RZNX01000007.1"/>
</dbReference>